<evidence type="ECO:0000256" key="1">
    <source>
        <dbReference type="SAM" id="Phobius"/>
    </source>
</evidence>
<reference evidence="2 3" key="1">
    <citation type="submission" date="2023-04" db="EMBL/GenBank/DDBJ databases">
        <title>Fusibacter bizertensis strain WBS, isolated from littoral bottom sediments of the Arctic seas - biochemical and genomic analysis.</title>
        <authorList>
            <person name="Brioukhanov A.L."/>
        </authorList>
    </citation>
    <scope>NUCLEOTIDE SEQUENCE [LARGE SCALE GENOMIC DNA]</scope>
    <source>
        <strain evidence="2 3">WBS</strain>
    </source>
</reference>
<name>A0ABT6NGA7_9FIRM</name>
<dbReference type="EMBL" id="JARYZI010000011">
    <property type="protein sequence ID" value="MDH8679393.1"/>
    <property type="molecule type" value="Genomic_DNA"/>
</dbReference>
<keyword evidence="1" id="KW-0812">Transmembrane</keyword>
<keyword evidence="1" id="KW-0472">Membrane</keyword>
<evidence type="ECO:0008006" key="4">
    <source>
        <dbReference type="Google" id="ProtNLM"/>
    </source>
</evidence>
<dbReference type="Pfam" id="PF21844">
    <property type="entry name" value="DUF6903"/>
    <property type="match status" value="1"/>
</dbReference>
<proteinExistence type="predicted"/>
<keyword evidence="3" id="KW-1185">Reference proteome</keyword>
<evidence type="ECO:0000313" key="2">
    <source>
        <dbReference type="EMBL" id="MDH8679393.1"/>
    </source>
</evidence>
<feature type="transmembrane region" description="Helical" evidence="1">
    <location>
        <begin position="12"/>
        <end position="31"/>
    </location>
</feature>
<feature type="transmembrane region" description="Helical" evidence="1">
    <location>
        <begin position="37"/>
        <end position="57"/>
    </location>
</feature>
<gene>
    <name evidence="2" type="ORF">QE109_14640</name>
</gene>
<evidence type="ECO:0000313" key="3">
    <source>
        <dbReference type="Proteomes" id="UP001158045"/>
    </source>
</evidence>
<protein>
    <recommendedName>
        <fullName evidence="4">DUF2892 domain-containing protein</fullName>
    </recommendedName>
</protein>
<dbReference type="Proteomes" id="UP001158045">
    <property type="component" value="Unassembled WGS sequence"/>
</dbReference>
<organism evidence="2 3">
    <name type="scientific">Fusibacter bizertensis</name>
    <dbReference type="NCBI Taxonomy" id="1488331"/>
    <lineage>
        <taxon>Bacteria</taxon>
        <taxon>Bacillati</taxon>
        <taxon>Bacillota</taxon>
        <taxon>Clostridia</taxon>
        <taxon>Eubacteriales</taxon>
        <taxon>Eubacteriales Family XII. Incertae Sedis</taxon>
        <taxon>Fusibacter</taxon>
    </lineage>
</organism>
<accession>A0ABT6NGA7</accession>
<dbReference type="InterPro" id="IPR054198">
    <property type="entry name" value="DUF6903"/>
</dbReference>
<sequence length="62" mass="6749">MQNLPKDNESLRIILITIFSVLGIVMVILGWKMTGKLAGLGIIAVGVALLLTSMGIYNEKYN</sequence>
<dbReference type="RefSeq" id="WP_281095289.1">
    <property type="nucleotide sequence ID" value="NZ_JARYZI010000011.1"/>
</dbReference>
<comment type="caution">
    <text evidence="2">The sequence shown here is derived from an EMBL/GenBank/DDBJ whole genome shotgun (WGS) entry which is preliminary data.</text>
</comment>
<keyword evidence="1" id="KW-1133">Transmembrane helix</keyword>